<evidence type="ECO:0000256" key="1">
    <source>
        <dbReference type="ARBA" id="ARBA00022679"/>
    </source>
</evidence>
<dbReference type="EMBL" id="OQ995225">
    <property type="protein sequence ID" value="WMV64380.1"/>
    <property type="molecule type" value="Genomic_RNA"/>
</dbReference>
<comment type="catalytic activity">
    <reaction evidence="4 5">
        <text>RNA(n) + a ribonucleoside 5'-triphosphate = RNA(n+1) + diphosphate</text>
        <dbReference type="Rhea" id="RHEA:21248"/>
        <dbReference type="Rhea" id="RHEA-COMP:14527"/>
        <dbReference type="Rhea" id="RHEA-COMP:17342"/>
        <dbReference type="ChEBI" id="CHEBI:33019"/>
        <dbReference type="ChEBI" id="CHEBI:61557"/>
        <dbReference type="ChEBI" id="CHEBI:140395"/>
        <dbReference type="EC" id="2.7.7.48"/>
    </reaction>
</comment>
<keyword evidence="5 6" id="KW-0696">RNA-directed RNA polymerase</keyword>
<dbReference type="GO" id="GO:0000166">
    <property type="term" value="F:nucleotide binding"/>
    <property type="evidence" value="ECO:0007669"/>
    <property type="project" value="UniProtKB-KW"/>
</dbReference>
<reference evidence="6" key="1">
    <citation type="journal article" date="2023" name="Viruses">
        <title>Mycoviruses in the Rust Fungus Uromyces fabae.</title>
        <authorList>
            <person name="Seitz J.M."/>
            <person name="Voegele R.T."/>
            <person name="Link T.I."/>
        </authorList>
    </citation>
    <scope>NUCLEOTIDE SEQUENCE</scope>
    <source>
        <strain evidence="6">Ufvs_2</strain>
    </source>
</reference>
<evidence type="ECO:0000313" key="6">
    <source>
        <dbReference type="EMBL" id="WMV64380.1"/>
    </source>
</evidence>
<organism evidence="6">
    <name type="scientific">Uromyces fabae virus</name>
    <dbReference type="NCBI Taxonomy" id="3069272"/>
    <lineage>
        <taxon>Viruses</taxon>
        <taxon>Riboviria</taxon>
    </lineage>
</organism>
<keyword evidence="1 5" id="KW-0808">Transferase</keyword>
<name>A0AA51YE54_9VIRU</name>
<sequence>MLYNCYHGLNLNGVLFIREKETTVKCYCLYLPKLNLSVAYLSVKTNLQVMGNDALCNISRIQYGPTLLPYGICTEKNKLEYIFRVSSYTTRWINNETIKKIKLSKKFVNWFNGTEEPPRTKISARHLRHITIHELRRFGLEYFINKCPEVVYCLSKLADIDLHESMLAGVLVWAILLPEDQKRWSEVSGIWHDKYVNVMDFAAKIKNNFSLRLKALQNLVVLDLTPFFELEVLVNRGVGGIDWNQEKINRTKPELAKVDQAQMYEIIKQLFKTLRGMGGRPEIYTWENFWNDRWRWAPTGAYHSQYEEDLSVVPDDPGLKNKFFCLNATKNKGFNYYYNRTPETVAWSSKKYEWGKERAIYGVDITNFIMSSFAMSGCEQVLEKLFPIGATAEANQVKKTVGETLKNGIPFCFDFEDFNSQHSFESMDTVLKAYKDIFADKLNGEQVAAINWLRKANTQTTILNDVTGPYKTNGTLLSGWRLTTFMNTVLNYAYTKMCMRGQVLVSTHNGDDILAAVTNLQQVQILMTGAYKQNIRFQKTKCFLGSVAEFLRVDHRTGTGSQYLARAVSTFVHGPTESVLPNNLYEILNSMHTRKKELEERKANKSVVEALFELQLQYTARKWKVEKAMLDKVLQTHISRGGISDIIAKPTLEYDVRLVRLKNYIKGVDQDDPVQMRAYEASIEERLNGFRKQIQPGVLAYTNRVVSKFGLEAYHDRIKNAAEQAILSRAVINRFTIETISDSCDQVNLLRASQYGMFRNKLVGAKVTIAKTYKIPIFSVQAENTNITDLIMGASDPILAMSLWL</sequence>
<dbReference type="InterPro" id="IPR001795">
    <property type="entry name" value="RNA-dir_pol_luteovirus"/>
</dbReference>
<evidence type="ECO:0000256" key="4">
    <source>
        <dbReference type="ARBA" id="ARBA00048744"/>
    </source>
</evidence>
<evidence type="ECO:0000256" key="5">
    <source>
        <dbReference type="RuleBase" id="RU364050"/>
    </source>
</evidence>
<reference evidence="6" key="2">
    <citation type="submission" date="2023-05" db="EMBL/GenBank/DDBJ databases">
        <authorList>
            <person name="Seitz J."/>
            <person name="Voegele R.T."/>
            <person name="Link T.I."/>
        </authorList>
    </citation>
    <scope>NUCLEOTIDE SEQUENCE</scope>
    <source>
        <strain evidence="6">Ufvs_2</strain>
    </source>
</reference>
<protein>
    <recommendedName>
        <fullName evidence="5">RNA-directed RNA polymerase</fullName>
        <ecNumber evidence="5">2.7.7.48</ecNumber>
    </recommendedName>
</protein>
<evidence type="ECO:0000256" key="2">
    <source>
        <dbReference type="ARBA" id="ARBA00022695"/>
    </source>
</evidence>
<dbReference type="Pfam" id="PF02123">
    <property type="entry name" value="RdRP_4"/>
    <property type="match status" value="1"/>
</dbReference>
<keyword evidence="5" id="KW-0693">Viral RNA replication</keyword>
<dbReference type="InterPro" id="IPR043502">
    <property type="entry name" value="DNA/RNA_pol_sf"/>
</dbReference>
<dbReference type="SUPFAM" id="SSF56672">
    <property type="entry name" value="DNA/RNA polymerases"/>
    <property type="match status" value="1"/>
</dbReference>
<dbReference type="EC" id="2.7.7.48" evidence="5"/>
<dbReference type="GO" id="GO:0006351">
    <property type="term" value="P:DNA-templated transcription"/>
    <property type="evidence" value="ECO:0007669"/>
    <property type="project" value="InterPro"/>
</dbReference>
<keyword evidence="3 5" id="KW-0547">Nucleotide-binding</keyword>
<keyword evidence="2 5" id="KW-0548">Nucleotidyltransferase</keyword>
<proteinExistence type="predicted"/>
<evidence type="ECO:0000256" key="3">
    <source>
        <dbReference type="ARBA" id="ARBA00022741"/>
    </source>
</evidence>
<accession>A0AA51YE54</accession>
<dbReference type="GO" id="GO:0003723">
    <property type="term" value="F:RNA binding"/>
    <property type="evidence" value="ECO:0007669"/>
    <property type="project" value="InterPro"/>
</dbReference>
<dbReference type="GO" id="GO:0003968">
    <property type="term" value="F:RNA-directed RNA polymerase activity"/>
    <property type="evidence" value="ECO:0007669"/>
    <property type="project" value="UniProtKB-KW"/>
</dbReference>